<sequence length="335" mass="36632">MTRRLLILGLTLFLAGCQSDVLSPSGWVAEQLRDVLLITTILILLIVAPVMVAIVVIAKKYHHRAGQDAPQGYDPAYAHSNKLELLIWAAPLVIIMWLGAITWVTTHKLDPYRALDSAATGVEDGEEELVVKVVALDWKWLFFYPEQGIAVVNESAAPVDVPIEFGLTASDVMNAFYIPALAGMIYTMPGMETELNAVVNEPGAYKGRSSHYSGAGFSGMRFTFHGMSNEEFDAWVEKVRAEGTELTREAYLKLAEPTSREKVRYYTVSDPDLYHDILNRCVEEGQTCIDEMDHGTGGGSMTNEGHDGDGAHGDASESHSSVSHGTLDVAANEQN</sequence>
<feature type="domain" description="Cytochrome oxidase subunit II transmembrane region profile" evidence="18">
    <location>
        <begin position="13"/>
        <end position="113"/>
    </location>
</feature>
<evidence type="ECO:0000256" key="15">
    <source>
        <dbReference type="SAM" id="MobiDB-lite"/>
    </source>
</evidence>
<keyword evidence="20" id="KW-1185">Reference proteome</keyword>
<dbReference type="Gene3D" id="1.10.287.90">
    <property type="match status" value="1"/>
</dbReference>
<evidence type="ECO:0000259" key="18">
    <source>
        <dbReference type="PROSITE" id="PS50999"/>
    </source>
</evidence>
<keyword evidence="12" id="KW-0564">Palmitate</keyword>
<keyword evidence="13" id="KW-0449">Lipoprotein</keyword>
<keyword evidence="4 14" id="KW-1003">Cell membrane</keyword>
<dbReference type="GO" id="GO:0009486">
    <property type="term" value="F:cytochrome bo3 ubiquinol oxidase activity"/>
    <property type="evidence" value="ECO:0007669"/>
    <property type="project" value="InterPro"/>
</dbReference>
<dbReference type="GO" id="GO:0005507">
    <property type="term" value="F:copper ion binding"/>
    <property type="evidence" value="ECO:0007669"/>
    <property type="project" value="InterPro"/>
</dbReference>
<protein>
    <recommendedName>
        <fullName evidence="14">Ubiquinol oxidase subunit 2</fullName>
    </recommendedName>
</protein>
<evidence type="ECO:0000256" key="16">
    <source>
        <dbReference type="SAM" id="Phobius"/>
    </source>
</evidence>
<comment type="similarity">
    <text evidence="2 14">Belongs to the cytochrome c oxidase subunit 2 family.</text>
</comment>
<dbReference type="SUPFAM" id="SSF81464">
    <property type="entry name" value="Cytochrome c oxidase subunit II-like, transmembrane region"/>
    <property type="match status" value="1"/>
</dbReference>
<evidence type="ECO:0000256" key="12">
    <source>
        <dbReference type="ARBA" id="ARBA00023139"/>
    </source>
</evidence>
<dbReference type="OrthoDB" id="9783445at2"/>
<dbReference type="Pfam" id="PF00116">
    <property type="entry name" value="COX2"/>
    <property type="match status" value="1"/>
</dbReference>
<dbReference type="InterPro" id="IPR006333">
    <property type="entry name" value="Cyt_o_ubiquinol_oxidase_su2"/>
</dbReference>
<dbReference type="InterPro" id="IPR034227">
    <property type="entry name" value="CuRO_UO_II"/>
</dbReference>
<reference evidence="19 20" key="1">
    <citation type="submission" date="2019-06" db="EMBL/GenBank/DDBJ databases">
        <title>Paenimaribius caenipelagi gen. nov., sp. nov., isolated from a tidal flat.</title>
        <authorList>
            <person name="Yoon J.-H."/>
        </authorList>
    </citation>
    <scope>NUCLEOTIDE SEQUENCE [LARGE SCALE GENOMIC DNA]</scope>
    <source>
        <strain evidence="19 20">JBTF-M29</strain>
    </source>
</reference>
<dbReference type="GO" id="GO:0042773">
    <property type="term" value="P:ATP synthesis coupled electron transport"/>
    <property type="evidence" value="ECO:0007669"/>
    <property type="project" value="TreeGrafter"/>
</dbReference>
<evidence type="ECO:0000256" key="6">
    <source>
        <dbReference type="ARBA" id="ARBA00022692"/>
    </source>
</evidence>
<dbReference type="SUPFAM" id="SSF49503">
    <property type="entry name" value="Cupredoxins"/>
    <property type="match status" value="1"/>
</dbReference>
<dbReference type="GO" id="GO:0005886">
    <property type="term" value="C:plasma membrane"/>
    <property type="evidence" value="ECO:0007669"/>
    <property type="project" value="UniProtKB-SubCell"/>
</dbReference>
<keyword evidence="6 16" id="KW-0812">Transmembrane</keyword>
<comment type="caution">
    <text evidence="19">The sequence shown here is derived from an EMBL/GenBank/DDBJ whole genome shotgun (WGS) entry which is preliminary data.</text>
</comment>
<dbReference type="NCBIfam" id="TIGR01433">
    <property type="entry name" value="CyoA"/>
    <property type="match status" value="1"/>
</dbReference>
<evidence type="ECO:0000256" key="8">
    <source>
        <dbReference type="ARBA" id="ARBA00022982"/>
    </source>
</evidence>
<dbReference type="GO" id="GO:0004129">
    <property type="term" value="F:cytochrome-c oxidase activity"/>
    <property type="evidence" value="ECO:0007669"/>
    <property type="project" value="UniProtKB-UniRule"/>
</dbReference>
<evidence type="ECO:0000256" key="2">
    <source>
        <dbReference type="ARBA" id="ARBA00007866"/>
    </source>
</evidence>
<feature type="region of interest" description="Disordered" evidence="15">
    <location>
        <begin position="292"/>
        <end position="335"/>
    </location>
</feature>
<dbReference type="PROSITE" id="PS50999">
    <property type="entry name" value="COX2_TM"/>
    <property type="match status" value="1"/>
</dbReference>
<keyword evidence="11 14" id="KW-0472">Membrane</keyword>
<dbReference type="InterPro" id="IPR008972">
    <property type="entry name" value="Cupredoxin"/>
</dbReference>
<dbReference type="PIRSF" id="PIRSF000292">
    <property type="entry name" value="Ubi_od_II"/>
    <property type="match status" value="1"/>
</dbReference>
<dbReference type="Pfam" id="PF06481">
    <property type="entry name" value="COX_ARM"/>
    <property type="match status" value="1"/>
</dbReference>
<dbReference type="EMBL" id="VFSV01000006">
    <property type="protein sequence ID" value="TRD22404.1"/>
    <property type="molecule type" value="Genomic_DNA"/>
</dbReference>
<dbReference type="AlphaFoldDB" id="A0A547Q7P8"/>
<evidence type="ECO:0000256" key="9">
    <source>
        <dbReference type="ARBA" id="ARBA00022989"/>
    </source>
</evidence>
<evidence type="ECO:0000313" key="19">
    <source>
        <dbReference type="EMBL" id="TRD22404.1"/>
    </source>
</evidence>
<dbReference type="PROSITE" id="PS50857">
    <property type="entry name" value="COX2_CUA"/>
    <property type="match status" value="1"/>
</dbReference>
<dbReference type="Proteomes" id="UP000318590">
    <property type="component" value="Unassembled WGS sequence"/>
</dbReference>
<evidence type="ECO:0000256" key="3">
    <source>
        <dbReference type="ARBA" id="ARBA00022448"/>
    </source>
</evidence>
<keyword evidence="10 14" id="KW-0560">Oxidoreductase</keyword>
<keyword evidence="7" id="KW-0732">Signal</keyword>
<dbReference type="InterPro" id="IPR045187">
    <property type="entry name" value="CcO_II"/>
</dbReference>
<name>A0A547Q7P8_9RHOB</name>
<gene>
    <name evidence="19" type="primary">cyoA</name>
    <name evidence="19" type="ORF">FEV53_04930</name>
</gene>
<dbReference type="PROSITE" id="PS51257">
    <property type="entry name" value="PROKAR_LIPOPROTEIN"/>
    <property type="match status" value="1"/>
</dbReference>
<dbReference type="Gene3D" id="2.60.40.420">
    <property type="entry name" value="Cupredoxins - blue copper proteins"/>
    <property type="match status" value="1"/>
</dbReference>
<evidence type="ECO:0000256" key="1">
    <source>
        <dbReference type="ARBA" id="ARBA00004651"/>
    </source>
</evidence>
<evidence type="ECO:0000256" key="7">
    <source>
        <dbReference type="ARBA" id="ARBA00022729"/>
    </source>
</evidence>
<evidence type="ECO:0000256" key="11">
    <source>
        <dbReference type="ARBA" id="ARBA00023136"/>
    </source>
</evidence>
<dbReference type="InterPro" id="IPR002429">
    <property type="entry name" value="CcO_II-like_C"/>
</dbReference>
<keyword evidence="3 14" id="KW-0813">Transport</keyword>
<feature type="compositionally biased region" description="Basic and acidic residues" evidence="15">
    <location>
        <begin position="304"/>
        <end position="317"/>
    </location>
</feature>
<dbReference type="CDD" id="cd04212">
    <property type="entry name" value="CuRO_UO_II"/>
    <property type="match status" value="1"/>
</dbReference>
<proteinExistence type="inferred from homology"/>
<evidence type="ECO:0000256" key="4">
    <source>
        <dbReference type="ARBA" id="ARBA00022475"/>
    </source>
</evidence>
<evidence type="ECO:0000256" key="5">
    <source>
        <dbReference type="ARBA" id="ARBA00022660"/>
    </source>
</evidence>
<evidence type="ECO:0000256" key="10">
    <source>
        <dbReference type="ARBA" id="ARBA00023002"/>
    </source>
</evidence>
<feature type="domain" description="Cytochrome oxidase subunit II copper A binding" evidence="17">
    <location>
        <begin position="126"/>
        <end position="238"/>
    </location>
</feature>
<evidence type="ECO:0000259" key="17">
    <source>
        <dbReference type="PROSITE" id="PS50857"/>
    </source>
</evidence>
<dbReference type="PANTHER" id="PTHR22888">
    <property type="entry name" value="CYTOCHROME C OXIDASE, SUBUNIT II"/>
    <property type="match status" value="1"/>
</dbReference>
<feature type="transmembrane region" description="Helical" evidence="16">
    <location>
        <begin position="35"/>
        <end position="58"/>
    </location>
</feature>
<keyword evidence="8 14" id="KW-0249">Electron transport</keyword>
<accession>A0A547Q7P8</accession>
<evidence type="ECO:0000256" key="13">
    <source>
        <dbReference type="ARBA" id="ARBA00023288"/>
    </source>
</evidence>
<evidence type="ECO:0000313" key="20">
    <source>
        <dbReference type="Proteomes" id="UP000318590"/>
    </source>
</evidence>
<dbReference type="InterPro" id="IPR036257">
    <property type="entry name" value="Cyt_c_oxidase_su2_TM_sf"/>
</dbReference>
<dbReference type="InterPro" id="IPR011759">
    <property type="entry name" value="Cyt_c_oxidase_su2_TM_dom"/>
</dbReference>
<dbReference type="GO" id="GO:0016682">
    <property type="term" value="F:oxidoreductase activity, acting on diphenols and related substances as donors, oxygen as acceptor"/>
    <property type="evidence" value="ECO:0007669"/>
    <property type="project" value="InterPro"/>
</dbReference>
<dbReference type="PANTHER" id="PTHR22888:SF18">
    <property type="entry name" value="CYTOCHROME BO(3) UBIQUINOL OXIDASE SUBUNIT 2"/>
    <property type="match status" value="1"/>
</dbReference>
<evidence type="ECO:0000256" key="14">
    <source>
        <dbReference type="PIRNR" id="PIRNR000292"/>
    </source>
</evidence>
<feature type="transmembrane region" description="Helical" evidence="16">
    <location>
        <begin position="85"/>
        <end position="104"/>
    </location>
</feature>
<dbReference type="RefSeq" id="WP_142833705.1">
    <property type="nucleotide sequence ID" value="NZ_VFSV01000006.1"/>
</dbReference>
<keyword evidence="9 16" id="KW-1133">Transmembrane helix</keyword>
<comment type="subcellular location">
    <subcellularLocation>
        <location evidence="1">Cell membrane</location>
        <topology evidence="1">Multi-pass membrane protein</topology>
    </subcellularLocation>
</comment>
<keyword evidence="5 14" id="KW-0679">Respiratory chain</keyword>
<organism evidence="19 20">
    <name type="scientific">Palleronia caenipelagi</name>
    <dbReference type="NCBI Taxonomy" id="2489174"/>
    <lineage>
        <taxon>Bacteria</taxon>
        <taxon>Pseudomonadati</taxon>
        <taxon>Pseudomonadota</taxon>
        <taxon>Alphaproteobacteria</taxon>
        <taxon>Rhodobacterales</taxon>
        <taxon>Roseobacteraceae</taxon>
        <taxon>Palleronia</taxon>
    </lineage>
</organism>
<dbReference type="InterPro" id="IPR010514">
    <property type="entry name" value="COX_ARM"/>
</dbReference>